<feature type="transmembrane region" description="Helical" evidence="6">
    <location>
        <begin position="208"/>
        <end position="233"/>
    </location>
</feature>
<dbReference type="PANTHER" id="PTHR12677">
    <property type="entry name" value="GOLGI APPARATUS MEMBRANE PROTEIN TVP38-RELATED"/>
    <property type="match status" value="1"/>
</dbReference>
<feature type="transmembrane region" description="Helical" evidence="6">
    <location>
        <begin position="92"/>
        <end position="113"/>
    </location>
</feature>
<keyword evidence="2 6" id="KW-1003">Cell membrane</keyword>
<feature type="transmembrane region" description="Helical" evidence="6">
    <location>
        <begin position="57"/>
        <end position="80"/>
    </location>
</feature>
<comment type="subcellular location">
    <subcellularLocation>
        <location evidence="1 6">Cell membrane</location>
        <topology evidence="1 6">Multi-pass membrane protein</topology>
    </subcellularLocation>
</comment>
<organism evidence="8">
    <name type="scientific">uncultured SAR11 cluster bacterium HF4000_37C10</name>
    <dbReference type="NCBI Taxonomy" id="710727"/>
    <lineage>
        <taxon>Bacteria</taxon>
        <taxon>Pseudomonadati</taxon>
        <taxon>Pseudomonadota</taxon>
        <taxon>Alphaproteobacteria</taxon>
        <taxon>Candidatus Pelagibacterales</taxon>
        <taxon>environmental samples</taxon>
    </lineage>
</organism>
<dbReference type="Pfam" id="PF09335">
    <property type="entry name" value="VTT_dom"/>
    <property type="match status" value="1"/>
</dbReference>
<evidence type="ECO:0000256" key="3">
    <source>
        <dbReference type="ARBA" id="ARBA00022692"/>
    </source>
</evidence>
<comment type="similarity">
    <text evidence="6">Belongs to the TVP38/TMEM64 family.</text>
</comment>
<keyword evidence="3 6" id="KW-0812">Transmembrane</keyword>
<evidence type="ECO:0000256" key="5">
    <source>
        <dbReference type="ARBA" id="ARBA00023136"/>
    </source>
</evidence>
<feature type="domain" description="VTT" evidence="7">
    <location>
        <begin position="82"/>
        <end position="194"/>
    </location>
</feature>
<evidence type="ECO:0000256" key="6">
    <source>
        <dbReference type="RuleBase" id="RU366058"/>
    </source>
</evidence>
<feature type="transmembrane region" description="Helical" evidence="6">
    <location>
        <begin position="6"/>
        <end position="28"/>
    </location>
</feature>
<dbReference type="InterPro" id="IPR032816">
    <property type="entry name" value="VTT_dom"/>
</dbReference>
<accession>E0XWK6</accession>
<dbReference type="PANTHER" id="PTHR12677:SF59">
    <property type="entry name" value="GOLGI APPARATUS MEMBRANE PROTEIN TVP38-RELATED"/>
    <property type="match status" value="1"/>
</dbReference>
<evidence type="ECO:0000259" key="7">
    <source>
        <dbReference type="Pfam" id="PF09335"/>
    </source>
</evidence>
<reference evidence="8" key="1">
    <citation type="journal article" date="2011" name="Environ. Microbiol.">
        <title>Time-series analyses of Monterey Bay coastal microbial picoplankton using a 'genome proxy' microarray.</title>
        <authorList>
            <person name="Rich V.I."/>
            <person name="Pham V.D."/>
            <person name="Eppley J."/>
            <person name="Shi Y."/>
            <person name="DeLong E.F."/>
        </authorList>
    </citation>
    <scope>NUCLEOTIDE SEQUENCE</scope>
</reference>
<keyword evidence="5 6" id="KW-0472">Membrane</keyword>
<feature type="transmembrane region" description="Helical" evidence="6">
    <location>
        <begin position="174"/>
        <end position="196"/>
    </location>
</feature>
<keyword evidence="4 6" id="KW-1133">Transmembrane helix</keyword>
<evidence type="ECO:0000256" key="2">
    <source>
        <dbReference type="ARBA" id="ARBA00022475"/>
    </source>
</evidence>
<name>E0XWK6_9PROT</name>
<dbReference type="GO" id="GO:0005886">
    <property type="term" value="C:plasma membrane"/>
    <property type="evidence" value="ECO:0007669"/>
    <property type="project" value="UniProtKB-SubCell"/>
</dbReference>
<dbReference type="EMBL" id="GU474900">
    <property type="protein sequence ID" value="ADI18797.1"/>
    <property type="molecule type" value="Genomic_DNA"/>
</dbReference>
<dbReference type="InterPro" id="IPR015414">
    <property type="entry name" value="TMEM64"/>
</dbReference>
<protein>
    <recommendedName>
        <fullName evidence="6">TVP38/TMEM64 family membrane protein</fullName>
    </recommendedName>
</protein>
<sequence length="241" mass="27508">MNFKSLNFKIYLGSAYLIVLLAGIYFLFSNFDISDLTSYEFIRENKGLILKYKENNILFLTIIFFIIIVLLNLLLCPMLLPTLVIGFIFGKWLGTLILVFGNTLGGVLLYLLAKTFFSELIEKKFATKFTKFIKFFNKNETIYFMLFRFVGGGGTPFPIQNVMPVIFNMSVKNYIAATFLGIIPTTFVAVALGSGIENIIDQNAELNFLSVFLSPEIYLPIIGFFILLTIAFFSKRFFFKT</sequence>
<evidence type="ECO:0000256" key="1">
    <source>
        <dbReference type="ARBA" id="ARBA00004651"/>
    </source>
</evidence>
<evidence type="ECO:0000256" key="4">
    <source>
        <dbReference type="ARBA" id="ARBA00022989"/>
    </source>
</evidence>
<proteinExistence type="inferred from homology"/>
<evidence type="ECO:0000313" key="8">
    <source>
        <dbReference type="EMBL" id="ADI18797.1"/>
    </source>
</evidence>
<dbReference type="AlphaFoldDB" id="E0XWK6"/>